<dbReference type="GO" id="GO:0016773">
    <property type="term" value="F:phosphotransferase activity, alcohol group as acceptor"/>
    <property type="evidence" value="ECO:0007669"/>
    <property type="project" value="InterPro"/>
</dbReference>
<dbReference type="Proteomes" id="UP000188235">
    <property type="component" value="Chromosome"/>
</dbReference>
<dbReference type="InterPro" id="IPR006748">
    <property type="entry name" value="NH2Glyco/OHUrea_AB-resist_kin"/>
</dbReference>
<dbReference type="OrthoDB" id="3638028at2"/>
<dbReference type="InterPro" id="IPR011009">
    <property type="entry name" value="Kinase-like_dom_sf"/>
</dbReference>
<dbReference type="EMBL" id="CP019607">
    <property type="protein sequence ID" value="AQP50304.1"/>
    <property type="molecule type" value="Genomic_DNA"/>
</dbReference>
<sequence>MRGDVIVPATLIATVAGREADPDYGVSGGEWLAQLPRRLDESLARWGLHVDGAPRHGECALVVPVRDEELTPLALKLTWPHVEAAQEHLALRLWDGNGAVRLVSADPHGFGLLLERLDADRPLTQAPILEACEVIGDLMGELDRPATPQFRTLAATADGWTDSLSAPSEFVPRRLREQAASHLADLVGGASGRLVHEDLHDANVLGSTRRTWLAIDPKPVSGEWAYAVAPIVWNRPDAAARATSLRTHARLRAQIVADAAGLDLERVGAWTFVRLVLNAVWAARYVPASDEFRGRMIALAKAFTDPLD</sequence>
<dbReference type="GO" id="GO:0016301">
    <property type="term" value="F:kinase activity"/>
    <property type="evidence" value="ECO:0007669"/>
    <property type="project" value="UniProtKB-KW"/>
</dbReference>
<dbReference type="KEGG" id="tfa:BW733_05100"/>
<dbReference type="STRING" id="399497.BW733_05100"/>
<dbReference type="GO" id="GO:0019748">
    <property type="term" value="P:secondary metabolic process"/>
    <property type="evidence" value="ECO:0007669"/>
    <property type="project" value="InterPro"/>
</dbReference>
<organism evidence="1 2">
    <name type="scientific">Tessaracoccus flavescens</name>
    <dbReference type="NCBI Taxonomy" id="399497"/>
    <lineage>
        <taxon>Bacteria</taxon>
        <taxon>Bacillati</taxon>
        <taxon>Actinomycetota</taxon>
        <taxon>Actinomycetes</taxon>
        <taxon>Propionibacteriales</taxon>
        <taxon>Propionibacteriaceae</taxon>
        <taxon>Tessaracoccus</taxon>
    </lineage>
</organism>
<dbReference type="RefSeq" id="WP_077348516.1">
    <property type="nucleotide sequence ID" value="NZ_CP019607.1"/>
</dbReference>
<dbReference type="SUPFAM" id="SSF56112">
    <property type="entry name" value="Protein kinase-like (PK-like)"/>
    <property type="match status" value="1"/>
</dbReference>
<reference evidence="1 2" key="1">
    <citation type="journal article" date="2008" name="Int. J. Syst. Evol. Microbiol.">
        <title>Tessaracoccus flavescens sp. nov., isolated from marine sediment.</title>
        <authorList>
            <person name="Lee D.W."/>
            <person name="Lee S.D."/>
        </authorList>
    </citation>
    <scope>NUCLEOTIDE SEQUENCE [LARGE SCALE GENOMIC DNA]</scope>
    <source>
        <strain evidence="1 2">SST-39T</strain>
    </source>
</reference>
<accession>A0A1Q2CW52</accession>
<evidence type="ECO:0000313" key="2">
    <source>
        <dbReference type="Proteomes" id="UP000188235"/>
    </source>
</evidence>
<proteinExistence type="predicted"/>
<keyword evidence="2" id="KW-1185">Reference proteome</keyword>
<evidence type="ECO:0000313" key="1">
    <source>
        <dbReference type="EMBL" id="AQP50304.1"/>
    </source>
</evidence>
<protein>
    <submittedName>
        <fullName evidence="1">Kinase</fullName>
    </submittedName>
</protein>
<keyword evidence="1" id="KW-0808">Transferase</keyword>
<dbReference type="Pfam" id="PF04655">
    <property type="entry name" value="APH_6_hur"/>
    <property type="match status" value="1"/>
</dbReference>
<name>A0A1Q2CW52_9ACTN</name>
<keyword evidence="1" id="KW-0418">Kinase</keyword>
<gene>
    <name evidence="1" type="ORF">BW733_05100</name>
</gene>
<dbReference type="AlphaFoldDB" id="A0A1Q2CW52"/>